<keyword evidence="1" id="KW-0472">Membrane</keyword>
<accession>A0ABU5W1A1</accession>
<gene>
    <name evidence="2" type="ORF">SHI21_17540</name>
</gene>
<evidence type="ECO:0000313" key="3">
    <source>
        <dbReference type="Proteomes" id="UP001302274"/>
    </source>
</evidence>
<sequence>MKFTYQIPKLKKIKIDNRRFRMWLEDEQGEELTLYEDEINFSTIILNGAIKIDSIKLGKFSDQVVADVLINKWSKYFISTVYGGFYVFCIFNVPNSLILKWTLGMILLAVLMYLLAYPILKYEVKSSLISEIK</sequence>
<organism evidence="2 3">
    <name type="scientific">Bacteriovorax antarcticus</name>
    <dbReference type="NCBI Taxonomy" id="3088717"/>
    <lineage>
        <taxon>Bacteria</taxon>
        <taxon>Pseudomonadati</taxon>
        <taxon>Bdellovibrionota</taxon>
        <taxon>Bacteriovoracia</taxon>
        <taxon>Bacteriovoracales</taxon>
        <taxon>Bacteriovoracaceae</taxon>
        <taxon>Bacteriovorax</taxon>
    </lineage>
</organism>
<dbReference type="RefSeq" id="WP_323578280.1">
    <property type="nucleotide sequence ID" value="NZ_JAYGJQ010000002.1"/>
</dbReference>
<name>A0ABU5W1A1_9BACT</name>
<dbReference type="Proteomes" id="UP001302274">
    <property type="component" value="Unassembled WGS sequence"/>
</dbReference>
<keyword evidence="1" id="KW-1133">Transmembrane helix</keyword>
<proteinExistence type="predicted"/>
<comment type="caution">
    <text evidence="2">The sequence shown here is derived from an EMBL/GenBank/DDBJ whole genome shotgun (WGS) entry which is preliminary data.</text>
</comment>
<evidence type="ECO:0000256" key="1">
    <source>
        <dbReference type="SAM" id="Phobius"/>
    </source>
</evidence>
<feature type="transmembrane region" description="Helical" evidence="1">
    <location>
        <begin position="99"/>
        <end position="120"/>
    </location>
</feature>
<keyword evidence="3" id="KW-1185">Reference proteome</keyword>
<dbReference type="EMBL" id="JAYGJQ010000002">
    <property type="protein sequence ID" value="MEA9358040.1"/>
    <property type="molecule type" value="Genomic_DNA"/>
</dbReference>
<protein>
    <submittedName>
        <fullName evidence="2">Uncharacterized protein</fullName>
    </submittedName>
</protein>
<feature type="transmembrane region" description="Helical" evidence="1">
    <location>
        <begin position="76"/>
        <end position="93"/>
    </location>
</feature>
<reference evidence="2 3" key="1">
    <citation type="submission" date="2023-11" db="EMBL/GenBank/DDBJ databases">
        <title>A Novel Polar Bacteriovorax (B. antarcticus) Isolated from the Biocrust in Antarctica.</title>
        <authorList>
            <person name="Mun W."/>
            <person name="Choi S.Y."/>
            <person name="Mitchell R.J."/>
        </authorList>
    </citation>
    <scope>NUCLEOTIDE SEQUENCE [LARGE SCALE GENOMIC DNA]</scope>
    <source>
        <strain evidence="2 3">PP10</strain>
    </source>
</reference>
<evidence type="ECO:0000313" key="2">
    <source>
        <dbReference type="EMBL" id="MEA9358040.1"/>
    </source>
</evidence>
<keyword evidence="1" id="KW-0812">Transmembrane</keyword>